<dbReference type="Proteomes" id="UP000774326">
    <property type="component" value="Unassembled WGS sequence"/>
</dbReference>
<protein>
    <recommendedName>
        <fullName evidence="3">RRM domain-containing protein</fullName>
    </recommendedName>
</protein>
<dbReference type="PROSITE" id="PS50102">
    <property type="entry name" value="RRM"/>
    <property type="match status" value="1"/>
</dbReference>
<keyword evidence="1" id="KW-0694">RNA-binding</keyword>
<dbReference type="AlphaFoldDB" id="A0A9P8TN15"/>
<accession>A0A9P8TN15</accession>
<dbReference type="InterPro" id="IPR035979">
    <property type="entry name" value="RBD_domain_sf"/>
</dbReference>
<dbReference type="InterPro" id="IPR000504">
    <property type="entry name" value="RRM_dom"/>
</dbReference>
<dbReference type="EMBL" id="JAEUBG010002352">
    <property type="protein sequence ID" value="KAH3684724.1"/>
    <property type="molecule type" value="Genomic_DNA"/>
</dbReference>
<dbReference type="OrthoDB" id="21643at2759"/>
<evidence type="ECO:0000313" key="5">
    <source>
        <dbReference type="Proteomes" id="UP000774326"/>
    </source>
</evidence>
<feature type="domain" description="RRM" evidence="3">
    <location>
        <begin position="16"/>
        <end position="96"/>
    </location>
</feature>
<evidence type="ECO:0000256" key="1">
    <source>
        <dbReference type="PROSITE-ProRule" id="PRU00176"/>
    </source>
</evidence>
<feature type="compositionally biased region" description="Polar residues" evidence="2">
    <location>
        <begin position="371"/>
        <end position="381"/>
    </location>
</feature>
<reference evidence="4" key="2">
    <citation type="submission" date="2021-01" db="EMBL/GenBank/DDBJ databases">
        <authorList>
            <person name="Schikora-Tamarit M.A."/>
        </authorList>
    </citation>
    <scope>NUCLEOTIDE SEQUENCE</scope>
    <source>
        <strain evidence="4">CBS2887</strain>
    </source>
</reference>
<feature type="region of interest" description="Disordered" evidence="2">
    <location>
        <begin position="238"/>
        <end position="259"/>
    </location>
</feature>
<feature type="compositionally biased region" description="Acidic residues" evidence="2">
    <location>
        <begin position="248"/>
        <end position="257"/>
    </location>
</feature>
<evidence type="ECO:0000259" key="3">
    <source>
        <dbReference type="PROSITE" id="PS50102"/>
    </source>
</evidence>
<keyword evidence="5" id="KW-1185">Reference proteome</keyword>
<organism evidence="4 5">
    <name type="scientific">Wickerhamomyces pijperi</name>
    <name type="common">Yeast</name>
    <name type="synonym">Pichia pijperi</name>
    <dbReference type="NCBI Taxonomy" id="599730"/>
    <lineage>
        <taxon>Eukaryota</taxon>
        <taxon>Fungi</taxon>
        <taxon>Dikarya</taxon>
        <taxon>Ascomycota</taxon>
        <taxon>Saccharomycotina</taxon>
        <taxon>Saccharomycetes</taxon>
        <taxon>Phaffomycetales</taxon>
        <taxon>Wickerhamomycetaceae</taxon>
        <taxon>Wickerhamomyces</taxon>
    </lineage>
</organism>
<proteinExistence type="predicted"/>
<name>A0A9P8TN15_WICPI</name>
<feature type="region of interest" description="Disordered" evidence="2">
    <location>
        <begin position="283"/>
        <end position="303"/>
    </location>
</feature>
<reference evidence="4" key="1">
    <citation type="journal article" date="2021" name="Open Biol.">
        <title>Shared evolutionary footprints suggest mitochondrial oxidative damage underlies multiple complex I losses in fungi.</title>
        <authorList>
            <person name="Schikora-Tamarit M.A."/>
            <person name="Marcet-Houben M."/>
            <person name="Nosek J."/>
            <person name="Gabaldon T."/>
        </authorList>
    </citation>
    <scope>NUCLEOTIDE SEQUENCE</scope>
    <source>
        <strain evidence="4">CBS2887</strain>
    </source>
</reference>
<comment type="caution">
    <text evidence="4">The sequence shown here is derived from an EMBL/GenBank/DDBJ whole genome shotgun (WGS) entry which is preliminary data.</text>
</comment>
<gene>
    <name evidence="4" type="ORF">WICPIJ_004310</name>
</gene>
<dbReference type="SUPFAM" id="SSF54928">
    <property type="entry name" value="RNA-binding domain, RBD"/>
    <property type="match status" value="1"/>
</dbReference>
<dbReference type="InterPro" id="IPR012677">
    <property type="entry name" value="Nucleotide-bd_a/b_plait_sf"/>
</dbReference>
<feature type="region of interest" description="Disordered" evidence="2">
    <location>
        <begin position="371"/>
        <end position="390"/>
    </location>
</feature>
<evidence type="ECO:0000313" key="4">
    <source>
        <dbReference type="EMBL" id="KAH3684724.1"/>
    </source>
</evidence>
<sequence length="555" mass="63084">MSELTTVQTPSQPTLRRLFIGNISAQLAANPSELTNRLARFGQIQSEFLLKHNAVRDLHFGHVSMLINEQQFTKLKASLHGVNFKGGKLVIDFAKETFEEKWKRDDEERDNERYEKKLIRTNYEFHQKIANINKTFIDRLQVIKGRERIIPRKAIKQMTVRVTYNGRVRVLKCYKKKLWGFEKNKKLRDLVWKFGKQTWWDGNDHVVERVDFKASKGGSLHIKQDGRELHIEAVNDAASEQTGHQDQTSDEADEEKAELESNNKILASLLGSFDFDKPMQIQQDTQNAEDDEGQGSDYEFRGALNDDDEEESDFEMYNNAGKASSNGDVQYVREGEFGKANANKFSPYGEDDDDDADLDLYTNNALTTTGKSKFQQKSTEPPQAELDEGSDEDYEFIPTFGQGEPQKVELAQGTISNTETLRTLFNTNEDETGSFKLIQEDDDDIDLTATPAASASAEETAELLSANNISILTRTRQSKGLFFAHLDSPFLIAQTQLNKLNTNVDFESWADNDETKEGTFWNMRAEWGRFGRRRRRDVLRRSATAAGGAGSTSKV</sequence>
<dbReference type="GO" id="GO:0003723">
    <property type="term" value="F:RNA binding"/>
    <property type="evidence" value="ECO:0007669"/>
    <property type="project" value="UniProtKB-UniRule"/>
</dbReference>
<dbReference type="Gene3D" id="3.30.70.330">
    <property type="match status" value="1"/>
</dbReference>
<evidence type="ECO:0000256" key="2">
    <source>
        <dbReference type="SAM" id="MobiDB-lite"/>
    </source>
</evidence>